<dbReference type="Pfam" id="PF13400">
    <property type="entry name" value="Tad"/>
    <property type="match status" value="1"/>
</dbReference>
<organism evidence="4 5">
    <name type="scientific">Aurantiacibacter zhengii</name>
    <dbReference type="NCBI Taxonomy" id="2307003"/>
    <lineage>
        <taxon>Bacteria</taxon>
        <taxon>Pseudomonadati</taxon>
        <taxon>Pseudomonadota</taxon>
        <taxon>Alphaproteobacteria</taxon>
        <taxon>Sphingomonadales</taxon>
        <taxon>Erythrobacteraceae</taxon>
        <taxon>Aurantiacibacter</taxon>
    </lineage>
</organism>
<reference evidence="4 5" key="1">
    <citation type="submission" date="2018-08" db="EMBL/GenBank/DDBJ databases">
        <title>Erythrobacter zhengii sp.nov., a bacterium isolated from deep-sea sediment.</title>
        <authorList>
            <person name="Fang C."/>
            <person name="Wu Y.-H."/>
            <person name="Sun C."/>
            <person name="Wang H."/>
            <person name="Cheng H."/>
            <person name="Meng F.-X."/>
            <person name="Wang C.-S."/>
            <person name="Xu X.-W."/>
        </authorList>
    </citation>
    <scope>NUCLEOTIDE SEQUENCE [LARGE SCALE GENOMIC DNA]</scope>
    <source>
        <strain evidence="4 5">V18</strain>
    </source>
</reference>
<name>A0A418NVZ9_9SPHN</name>
<dbReference type="Proteomes" id="UP000286576">
    <property type="component" value="Unassembled WGS sequence"/>
</dbReference>
<keyword evidence="5" id="KW-1185">Reference proteome</keyword>
<feature type="domain" description="Putative Flp pilus-assembly TadG-like N-terminal" evidence="3">
    <location>
        <begin position="19"/>
        <end position="66"/>
    </location>
</feature>
<keyword evidence="2" id="KW-1133">Transmembrane helix</keyword>
<dbReference type="EMBL" id="QXFL01000001">
    <property type="protein sequence ID" value="RIV88799.1"/>
    <property type="molecule type" value="Genomic_DNA"/>
</dbReference>
<accession>A0A418NVZ9</accession>
<evidence type="ECO:0000313" key="5">
    <source>
        <dbReference type="Proteomes" id="UP000286576"/>
    </source>
</evidence>
<evidence type="ECO:0000256" key="2">
    <source>
        <dbReference type="SAM" id="Phobius"/>
    </source>
</evidence>
<sequence>MIRKFIRNALGEIASCRSGNATLLVALGMPVLIGGAGLGVDVTQWYMWKRELQFAVDQAAVAGAWAAAESETEGTYQLRAQQEFAANLSVVEGFSSDPEVRLADFAGGSNNSVAVSATASKELPFSSFLTGSSSSVYAYAQASFEEGVTFTSCLIATDLDDTGAITIGGNAVLTASCGMAALSTDELSIKVNGNPEIQAGWILSAGGIDEWLKNNTDDVIMEYMTGLYDPFAELDPPNPTESRISRTYTCSGESDTTFADVDIRTVTEYSYWQGPNQNNLEPWENPEGLQSSDVSSSDDDVLVANGTVAGTEVVDEVVWRDLGGKGQNKKWQRRENHKTTTYSDVRVVEGGEAGNVRPGTYTNIHVGCDTAFAPGVYNIDGGSLQINGQHEVSGAGVMFVLYNGASIVINGGADVNLTAMTASDLMGVGVTPDDANALAGMLVFEDRDGPGAGNNGQRINGNANTILNGTMYFPASEVFFAGTAGVTSQCLMIAARNITLTGTTDMQTFCPAGSNEDTTVVSTASKVRLVA</sequence>
<keyword evidence="2" id="KW-0472">Membrane</keyword>
<comment type="caution">
    <text evidence="4">The sequence shown here is derived from an EMBL/GenBank/DDBJ whole genome shotgun (WGS) entry which is preliminary data.</text>
</comment>
<dbReference type="RefSeq" id="WP_119584076.1">
    <property type="nucleotide sequence ID" value="NZ_CAWODQ010000001.1"/>
</dbReference>
<proteinExistence type="predicted"/>
<dbReference type="AlphaFoldDB" id="A0A418NVZ9"/>
<dbReference type="OrthoDB" id="7418984at2"/>
<keyword evidence="2" id="KW-0812">Transmembrane</keyword>
<feature type="region of interest" description="Disordered" evidence="1">
    <location>
        <begin position="275"/>
        <end position="298"/>
    </location>
</feature>
<evidence type="ECO:0000313" key="4">
    <source>
        <dbReference type="EMBL" id="RIV88799.1"/>
    </source>
</evidence>
<gene>
    <name evidence="4" type="ORF">D2V07_00540</name>
</gene>
<evidence type="ECO:0000259" key="3">
    <source>
        <dbReference type="Pfam" id="PF13400"/>
    </source>
</evidence>
<feature type="transmembrane region" description="Helical" evidence="2">
    <location>
        <begin position="21"/>
        <end position="48"/>
    </location>
</feature>
<protein>
    <recommendedName>
        <fullName evidence="3">Putative Flp pilus-assembly TadG-like N-terminal domain-containing protein</fullName>
    </recommendedName>
</protein>
<dbReference type="InterPro" id="IPR028087">
    <property type="entry name" value="Tad_N"/>
</dbReference>
<evidence type="ECO:0000256" key="1">
    <source>
        <dbReference type="SAM" id="MobiDB-lite"/>
    </source>
</evidence>